<dbReference type="InterPro" id="IPR001261">
    <property type="entry name" value="ArgE/DapE_CS"/>
</dbReference>
<dbReference type="SUPFAM" id="SSF55031">
    <property type="entry name" value="Bacterial exopeptidase dimerisation domain"/>
    <property type="match status" value="1"/>
</dbReference>
<dbReference type="InterPro" id="IPR017150">
    <property type="entry name" value="Pept_M20_glutamate_carboxypep"/>
</dbReference>
<evidence type="ECO:0000256" key="3">
    <source>
        <dbReference type="ARBA" id="ARBA00022801"/>
    </source>
</evidence>
<dbReference type="InterPro" id="IPR002933">
    <property type="entry name" value="Peptidase_M20"/>
</dbReference>
<keyword evidence="4" id="KW-0862">Zinc</keyword>
<dbReference type="GO" id="GO:0046872">
    <property type="term" value="F:metal ion binding"/>
    <property type="evidence" value="ECO:0007669"/>
    <property type="project" value="UniProtKB-KW"/>
</dbReference>
<name>A0A6J7EF76_9ZZZZ</name>
<dbReference type="Pfam" id="PF01546">
    <property type="entry name" value="Peptidase_M20"/>
    <property type="match status" value="1"/>
</dbReference>
<organism evidence="6">
    <name type="scientific">freshwater metagenome</name>
    <dbReference type="NCBI Taxonomy" id="449393"/>
    <lineage>
        <taxon>unclassified sequences</taxon>
        <taxon>metagenomes</taxon>
        <taxon>ecological metagenomes</taxon>
    </lineage>
</organism>
<sequence length="369" mass="38147">MDVTVGGFDVPAMIDSIRRLVTVESPTADIESCSTVVSAAHEVCGRWLAAPARIEEHRGRPVLRWGPAEPDVLLLGHLDTVWPLGTIDRLPWGDDGSRLTGPGVFDMKAGVVQAFAALAALGLTPEDGVGILLTTDEETGSHDSRAVIADAITRARAVLVFEPSLDGALKTQRKGTSWYRAHLTGRAAHAGLDPERGVNALLSAASLATATLAWGDAPAGTTVTPTVLVAGTTANTVPAQATLTIDVRAWTASEQRRVDDSVRAWTPALGTVEVAGGIDRPAMEASASARLYELANDCARELGIPPLAQAAVGGASDGNLTAAAGVATLDGLGAVGDGAHAEHEWASIQDLAPRAALAAALVRRLLDDK</sequence>
<dbReference type="InterPro" id="IPR050072">
    <property type="entry name" value="Peptidase_M20A"/>
</dbReference>
<dbReference type="InterPro" id="IPR011650">
    <property type="entry name" value="Peptidase_M20_dimer"/>
</dbReference>
<keyword evidence="3" id="KW-0378">Hydrolase</keyword>
<dbReference type="PANTHER" id="PTHR43808">
    <property type="entry name" value="ACETYLORNITHINE DEACETYLASE"/>
    <property type="match status" value="1"/>
</dbReference>
<evidence type="ECO:0000313" key="6">
    <source>
        <dbReference type="EMBL" id="CAB4879975.1"/>
    </source>
</evidence>
<evidence type="ECO:0000256" key="2">
    <source>
        <dbReference type="ARBA" id="ARBA00022723"/>
    </source>
</evidence>
<dbReference type="PIRSF" id="PIRSF037238">
    <property type="entry name" value="Carboxypeptidase_G2"/>
    <property type="match status" value="1"/>
</dbReference>
<dbReference type="AlphaFoldDB" id="A0A6J7EF76"/>
<comment type="cofactor">
    <cofactor evidence="1">
        <name>Zn(2+)</name>
        <dbReference type="ChEBI" id="CHEBI:29105"/>
    </cofactor>
</comment>
<proteinExistence type="predicted"/>
<dbReference type="GO" id="GO:0016787">
    <property type="term" value="F:hydrolase activity"/>
    <property type="evidence" value="ECO:0007669"/>
    <property type="project" value="UniProtKB-KW"/>
</dbReference>
<dbReference type="Gene3D" id="3.40.630.10">
    <property type="entry name" value="Zn peptidases"/>
    <property type="match status" value="1"/>
</dbReference>
<dbReference type="PANTHER" id="PTHR43808:SF9">
    <property type="entry name" value="BLL0789 PROTEIN"/>
    <property type="match status" value="1"/>
</dbReference>
<protein>
    <submittedName>
        <fullName evidence="6">Unannotated protein</fullName>
    </submittedName>
</protein>
<dbReference type="PROSITE" id="PS00758">
    <property type="entry name" value="ARGE_DAPE_CPG2_1"/>
    <property type="match status" value="1"/>
</dbReference>
<evidence type="ECO:0000256" key="1">
    <source>
        <dbReference type="ARBA" id="ARBA00001947"/>
    </source>
</evidence>
<evidence type="ECO:0000256" key="4">
    <source>
        <dbReference type="ARBA" id="ARBA00022833"/>
    </source>
</evidence>
<evidence type="ECO:0000259" key="5">
    <source>
        <dbReference type="Pfam" id="PF07687"/>
    </source>
</evidence>
<gene>
    <name evidence="6" type="ORF">UFOPK3402_01217</name>
</gene>
<dbReference type="EMBL" id="CAFBLS010000149">
    <property type="protein sequence ID" value="CAB4879975.1"/>
    <property type="molecule type" value="Genomic_DNA"/>
</dbReference>
<dbReference type="InterPro" id="IPR036264">
    <property type="entry name" value="Bact_exopeptidase_dim_dom"/>
</dbReference>
<accession>A0A6J7EF76</accession>
<dbReference type="SUPFAM" id="SSF53187">
    <property type="entry name" value="Zn-dependent exopeptidases"/>
    <property type="match status" value="1"/>
</dbReference>
<feature type="domain" description="Peptidase M20 dimerisation" evidence="5">
    <location>
        <begin position="172"/>
        <end position="265"/>
    </location>
</feature>
<dbReference type="Gene3D" id="3.30.70.360">
    <property type="match status" value="1"/>
</dbReference>
<reference evidence="6" key="1">
    <citation type="submission" date="2020-05" db="EMBL/GenBank/DDBJ databases">
        <authorList>
            <person name="Chiriac C."/>
            <person name="Salcher M."/>
            <person name="Ghai R."/>
            <person name="Kavagutti S V."/>
        </authorList>
    </citation>
    <scope>NUCLEOTIDE SEQUENCE</scope>
</reference>
<dbReference type="Pfam" id="PF07687">
    <property type="entry name" value="M20_dimer"/>
    <property type="match status" value="1"/>
</dbReference>
<keyword evidence="2" id="KW-0479">Metal-binding</keyword>